<dbReference type="InterPro" id="IPR013325">
    <property type="entry name" value="RNA_pol_sigma_r2"/>
</dbReference>
<dbReference type="Proteomes" id="UP000249819">
    <property type="component" value="Unassembled WGS sequence"/>
</dbReference>
<keyword evidence="4" id="KW-0804">Transcription</keyword>
<dbReference type="InterPro" id="IPR036388">
    <property type="entry name" value="WH-like_DNA-bd_sf"/>
</dbReference>
<dbReference type="Pfam" id="PF04542">
    <property type="entry name" value="Sigma70_r2"/>
    <property type="match status" value="1"/>
</dbReference>
<keyword evidence="8" id="KW-1185">Reference proteome</keyword>
<comment type="similarity">
    <text evidence="1">Belongs to the sigma-70 factor family. ECF subfamily.</text>
</comment>
<comment type="caution">
    <text evidence="7">The sequence shown here is derived from an EMBL/GenBank/DDBJ whole genome shotgun (WGS) entry which is preliminary data.</text>
</comment>
<dbReference type="InterPro" id="IPR007627">
    <property type="entry name" value="RNA_pol_sigma70_r2"/>
</dbReference>
<keyword evidence="2" id="KW-0805">Transcription regulation</keyword>
<dbReference type="InterPro" id="IPR039425">
    <property type="entry name" value="RNA_pol_sigma-70-like"/>
</dbReference>
<feature type="domain" description="RNA polymerase sigma-70 region 2" evidence="5">
    <location>
        <begin position="12"/>
        <end position="78"/>
    </location>
</feature>
<protein>
    <submittedName>
        <fullName evidence="7">RNA polymerase sigma-70 factor (ECF subfamily)</fullName>
    </submittedName>
</protein>
<proteinExistence type="inferred from homology"/>
<dbReference type="NCBIfam" id="TIGR02937">
    <property type="entry name" value="sigma70-ECF"/>
    <property type="match status" value="1"/>
</dbReference>
<dbReference type="SUPFAM" id="SSF88659">
    <property type="entry name" value="Sigma3 and sigma4 domains of RNA polymerase sigma factors"/>
    <property type="match status" value="1"/>
</dbReference>
<dbReference type="EMBL" id="QLMA01000004">
    <property type="protein sequence ID" value="RAJ81948.1"/>
    <property type="molecule type" value="Genomic_DNA"/>
</dbReference>
<dbReference type="Gene3D" id="1.10.1740.10">
    <property type="match status" value="1"/>
</dbReference>
<dbReference type="PANTHER" id="PTHR43133">
    <property type="entry name" value="RNA POLYMERASE ECF-TYPE SIGMA FACTO"/>
    <property type="match status" value="1"/>
</dbReference>
<evidence type="ECO:0000313" key="8">
    <source>
        <dbReference type="Proteomes" id="UP000249819"/>
    </source>
</evidence>
<reference evidence="7 8" key="1">
    <citation type="submission" date="2018-06" db="EMBL/GenBank/DDBJ databases">
        <title>Genomic Encyclopedia of Archaeal and Bacterial Type Strains, Phase II (KMG-II): from individual species to whole genera.</title>
        <authorList>
            <person name="Goeker M."/>
        </authorList>
    </citation>
    <scope>NUCLEOTIDE SEQUENCE [LARGE SCALE GENOMIC DNA]</scope>
    <source>
        <strain evidence="7 8">DSM 29821</strain>
    </source>
</reference>
<dbReference type="GO" id="GO:0006352">
    <property type="term" value="P:DNA-templated transcription initiation"/>
    <property type="evidence" value="ECO:0007669"/>
    <property type="project" value="InterPro"/>
</dbReference>
<evidence type="ECO:0000256" key="3">
    <source>
        <dbReference type="ARBA" id="ARBA00023082"/>
    </source>
</evidence>
<gene>
    <name evidence="7" type="ORF">CLV59_104173</name>
</gene>
<dbReference type="SUPFAM" id="SSF88946">
    <property type="entry name" value="Sigma2 domain of RNA polymerase sigma factors"/>
    <property type="match status" value="1"/>
</dbReference>
<dbReference type="OrthoDB" id="9780326at2"/>
<feature type="domain" description="RNA polymerase sigma factor 70 region 4 type 2" evidence="6">
    <location>
        <begin position="111"/>
        <end position="158"/>
    </location>
</feature>
<dbReference type="GO" id="GO:0003677">
    <property type="term" value="F:DNA binding"/>
    <property type="evidence" value="ECO:0007669"/>
    <property type="project" value="InterPro"/>
</dbReference>
<dbReference type="InterPro" id="IPR013324">
    <property type="entry name" value="RNA_pol_sigma_r3/r4-like"/>
</dbReference>
<accession>A0A327W7E4</accession>
<keyword evidence="3" id="KW-0731">Sigma factor</keyword>
<sequence>MADKSELFLEVIQQHKGIIYKIVHAYCPNPSDRKDLAQEITYQLWRSFDTYDHQYRYSTWIYRIALNVAISAYRQEYRRRILDVPYAEELLELPAVSSGEELQSERVAMLYGFIAQVSELDRALLLLHLDGHSYQEISDIMALTTTNVATKLSRIKQSMKLHFTTHNK</sequence>
<evidence type="ECO:0000256" key="2">
    <source>
        <dbReference type="ARBA" id="ARBA00023015"/>
    </source>
</evidence>
<name>A0A327W7E4_9BACT</name>
<dbReference type="Gene3D" id="1.10.10.10">
    <property type="entry name" value="Winged helix-like DNA-binding domain superfamily/Winged helix DNA-binding domain"/>
    <property type="match status" value="1"/>
</dbReference>
<dbReference type="PANTHER" id="PTHR43133:SF45">
    <property type="entry name" value="RNA POLYMERASE ECF-TYPE SIGMA FACTOR"/>
    <property type="match status" value="1"/>
</dbReference>
<evidence type="ECO:0000256" key="1">
    <source>
        <dbReference type="ARBA" id="ARBA00010641"/>
    </source>
</evidence>
<dbReference type="AlphaFoldDB" id="A0A327W7E4"/>
<dbReference type="InterPro" id="IPR014284">
    <property type="entry name" value="RNA_pol_sigma-70_dom"/>
</dbReference>
<dbReference type="RefSeq" id="WP_111592509.1">
    <property type="nucleotide sequence ID" value="NZ_QLMA01000004.1"/>
</dbReference>
<evidence type="ECO:0000313" key="7">
    <source>
        <dbReference type="EMBL" id="RAJ81948.1"/>
    </source>
</evidence>
<evidence type="ECO:0000256" key="4">
    <source>
        <dbReference type="ARBA" id="ARBA00023163"/>
    </source>
</evidence>
<dbReference type="Pfam" id="PF08281">
    <property type="entry name" value="Sigma70_r4_2"/>
    <property type="match status" value="1"/>
</dbReference>
<evidence type="ECO:0000259" key="5">
    <source>
        <dbReference type="Pfam" id="PF04542"/>
    </source>
</evidence>
<organism evidence="7 8">
    <name type="scientific">Chitinophaga dinghuensis</name>
    <dbReference type="NCBI Taxonomy" id="1539050"/>
    <lineage>
        <taxon>Bacteria</taxon>
        <taxon>Pseudomonadati</taxon>
        <taxon>Bacteroidota</taxon>
        <taxon>Chitinophagia</taxon>
        <taxon>Chitinophagales</taxon>
        <taxon>Chitinophagaceae</taxon>
        <taxon>Chitinophaga</taxon>
    </lineage>
</organism>
<dbReference type="InterPro" id="IPR013249">
    <property type="entry name" value="RNA_pol_sigma70_r4_t2"/>
</dbReference>
<dbReference type="GO" id="GO:0016987">
    <property type="term" value="F:sigma factor activity"/>
    <property type="evidence" value="ECO:0007669"/>
    <property type="project" value="UniProtKB-KW"/>
</dbReference>
<evidence type="ECO:0000259" key="6">
    <source>
        <dbReference type="Pfam" id="PF08281"/>
    </source>
</evidence>